<dbReference type="PANTHER" id="PTHR46797">
    <property type="entry name" value="HTH-TYPE TRANSCRIPTIONAL REGULATOR"/>
    <property type="match status" value="1"/>
</dbReference>
<evidence type="ECO:0000256" key="2">
    <source>
        <dbReference type="SAM" id="MobiDB-lite"/>
    </source>
</evidence>
<evidence type="ECO:0000256" key="1">
    <source>
        <dbReference type="ARBA" id="ARBA00023125"/>
    </source>
</evidence>
<feature type="non-terminal residue" evidence="4">
    <location>
        <position position="1"/>
    </location>
</feature>
<dbReference type="AlphaFoldDB" id="A0A419F0S5"/>
<organism evidence="4 5">
    <name type="scientific">Candidatus Abyssobacteria bacterium SURF_17</name>
    <dbReference type="NCBI Taxonomy" id="2093361"/>
    <lineage>
        <taxon>Bacteria</taxon>
        <taxon>Pseudomonadati</taxon>
        <taxon>Candidatus Hydrogenedentota</taxon>
        <taxon>Candidatus Abyssobacteria</taxon>
    </lineage>
</organism>
<accession>A0A419F0S5</accession>
<evidence type="ECO:0000313" key="4">
    <source>
        <dbReference type="EMBL" id="RJP71517.1"/>
    </source>
</evidence>
<dbReference type="InterPro" id="IPR014710">
    <property type="entry name" value="RmlC-like_jellyroll"/>
</dbReference>
<dbReference type="EMBL" id="QZKI01000058">
    <property type="protein sequence ID" value="RJP71517.1"/>
    <property type="molecule type" value="Genomic_DNA"/>
</dbReference>
<comment type="caution">
    <text evidence="4">The sequence shown here is derived from an EMBL/GenBank/DDBJ whole genome shotgun (WGS) entry which is preliminary data.</text>
</comment>
<dbReference type="GO" id="GO:0005829">
    <property type="term" value="C:cytosol"/>
    <property type="evidence" value="ECO:0007669"/>
    <property type="project" value="TreeGrafter"/>
</dbReference>
<reference evidence="4 5" key="1">
    <citation type="journal article" date="2017" name="ISME J.">
        <title>Energy and carbon metabolisms in a deep terrestrial subsurface fluid microbial community.</title>
        <authorList>
            <person name="Momper L."/>
            <person name="Jungbluth S.P."/>
            <person name="Lee M.D."/>
            <person name="Amend J.P."/>
        </authorList>
    </citation>
    <scope>NUCLEOTIDE SEQUENCE [LARGE SCALE GENOMIC DNA]</scope>
    <source>
        <strain evidence="4">SURF_17</strain>
    </source>
</reference>
<dbReference type="CDD" id="cd02209">
    <property type="entry name" value="cupin_XRE_C"/>
    <property type="match status" value="1"/>
</dbReference>
<dbReference type="InterPro" id="IPR013096">
    <property type="entry name" value="Cupin_2"/>
</dbReference>
<sequence>RKKYEVVRRGEHKKVSRRPTPEKSPLSYSYEALSYRLTTRHMEPFLVEFDVDIDEDVPPLSHTGEEFVYVLDGEIEFHAEDEVVRLTKGDSLYFDSSMPHAFIGRGNVKPRAVVVIYPEG</sequence>
<feature type="region of interest" description="Disordered" evidence="2">
    <location>
        <begin position="1"/>
        <end position="25"/>
    </location>
</feature>
<dbReference type="Gene3D" id="2.60.120.10">
    <property type="entry name" value="Jelly Rolls"/>
    <property type="match status" value="1"/>
</dbReference>
<dbReference type="SUPFAM" id="SSF51182">
    <property type="entry name" value="RmlC-like cupins"/>
    <property type="match status" value="1"/>
</dbReference>
<dbReference type="Pfam" id="PF07883">
    <property type="entry name" value="Cupin_2"/>
    <property type="match status" value="1"/>
</dbReference>
<protein>
    <submittedName>
        <fullName evidence="4">Cupin domain-containing protein</fullName>
    </submittedName>
</protein>
<proteinExistence type="predicted"/>
<feature type="domain" description="Cupin type-2" evidence="3">
    <location>
        <begin position="51"/>
        <end position="116"/>
    </location>
</feature>
<keyword evidence="1" id="KW-0238">DNA-binding</keyword>
<dbReference type="GO" id="GO:0003700">
    <property type="term" value="F:DNA-binding transcription factor activity"/>
    <property type="evidence" value="ECO:0007669"/>
    <property type="project" value="TreeGrafter"/>
</dbReference>
<evidence type="ECO:0000259" key="3">
    <source>
        <dbReference type="Pfam" id="PF07883"/>
    </source>
</evidence>
<dbReference type="PANTHER" id="PTHR46797:SF19">
    <property type="entry name" value="BLL2473 PROTEIN"/>
    <property type="match status" value="1"/>
</dbReference>
<name>A0A419F0S5_9BACT</name>
<dbReference type="InterPro" id="IPR050807">
    <property type="entry name" value="TransReg_Diox_bact_type"/>
</dbReference>
<dbReference type="GO" id="GO:0003677">
    <property type="term" value="F:DNA binding"/>
    <property type="evidence" value="ECO:0007669"/>
    <property type="project" value="UniProtKB-KW"/>
</dbReference>
<evidence type="ECO:0000313" key="5">
    <source>
        <dbReference type="Proteomes" id="UP000285961"/>
    </source>
</evidence>
<dbReference type="Proteomes" id="UP000285961">
    <property type="component" value="Unassembled WGS sequence"/>
</dbReference>
<gene>
    <name evidence="4" type="ORF">C4532_07330</name>
</gene>
<dbReference type="InterPro" id="IPR011051">
    <property type="entry name" value="RmlC_Cupin_sf"/>
</dbReference>